<feature type="compositionally biased region" description="Polar residues" evidence="7">
    <location>
        <begin position="505"/>
        <end position="514"/>
    </location>
</feature>
<dbReference type="PROSITE" id="PS00518">
    <property type="entry name" value="ZF_RING_1"/>
    <property type="match status" value="1"/>
</dbReference>
<evidence type="ECO:0000259" key="8">
    <source>
        <dbReference type="PROSITE" id="PS50089"/>
    </source>
</evidence>
<comment type="subcellular location">
    <subcellularLocation>
        <location evidence="1">Cytoplasm</location>
    </subcellularLocation>
</comment>
<keyword evidence="2" id="KW-0963">Cytoplasm</keyword>
<feature type="compositionally biased region" description="Polar residues" evidence="7">
    <location>
        <begin position="1"/>
        <end position="12"/>
    </location>
</feature>
<keyword evidence="10" id="KW-1185">Reference proteome</keyword>
<proteinExistence type="predicted"/>
<name>A0A8J5GFH7_ZINOF</name>
<dbReference type="PANTHER" id="PTHR12983">
    <property type="entry name" value="RING FINGER 10 FAMILY MEMBER"/>
    <property type="match status" value="1"/>
</dbReference>
<dbReference type="GO" id="GO:0005737">
    <property type="term" value="C:cytoplasm"/>
    <property type="evidence" value="ECO:0007669"/>
    <property type="project" value="UniProtKB-SubCell"/>
</dbReference>
<dbReference type="SUPFAM" id="SSF57850">
    <property type="entry name" value="RING/U-box"/>
    <property type="match status" value="1"/>
</dbReference>
<dbReference type="GO" id="GO:0000976">
    <property type="term" value="F:transcription cis-regulatory region binding"/>
    <property type="evidence" value="ECO:0007669"/>
    <property type="project" value="TreeGrafter"/>
</dbReference>
<evidence type="ECO:0000256" key="6">
    <source>
        <dbReference type="PROSITE-ProRule" id="PRU00175"/>
    </source>
</evidence>
<protein>
    <recommendedName>
        <fullName evidence="8">RING-type domain-containing protein</fullName>
    </recommendedName>
</protein>
<feature type="region of interest" description="Disordered" evidence="7">
    <location>
        <begin position="483"/>
        <end position="514"/>
    </location>
</feature>
<feature type="compositionally biased region" description="Low complexity" evidence="7">
    <location>
        <begin position="700"/>
        <end position="709"/>
    </location>
</feature>
<dbReference type="Proteomes" id="UP000734854">
    <property type="component" value="Unassembled WGS sequence"/>
</dbReference>
<dbReference type="PROSITE" id="PS50089">
    <property type="entry name" value="ZF_RING_2"/>
    <property type="match status" value="1"/>
</dbReference>
<gene>
    <name evidence="9" type="ORF">ZIOFF_037812</name>
</gene>
<evidence type="ECO:0000256" key="4">
    <source>
        <dbReference type="ARBA" id="ARBA00022771"/>
    </source>
</evidence>
<dbReference type="InterPro" id="IPR018957">
    <property type="entry name" value="Znf_C3HC4_RING-type"/>
</dbReference>
<feature type="compositionally biased region" description="Polar residues" evidence="7">
    <location>
        <begin position="713"/>
        <end position="723"/>
    </location>
</feature>
<dbReference type="InterPro" id="IPR001841">
    <property type="entry name" value="Znf_RING"/>
</dbReference>
<comment type="caution">
    <text evidence="9">The sequence shown here is derived from an EMBL/GenBank/DDBJ whole genome shotgun (WGS) entry which is preliminary data.</text>
</comment>
<feature type="region of interest" description="Disordered" evidence="7">
    <location>
        <begin position="692"/>
        <end position="723"/>
    </location>
</feature>
<dbReference type="AlphaFoldDB" id="A0A8J5GFH7"/>
<dbReference type="GO" id="GO:0008270">
    <property type="term" value="F:zinc ion binding"/>
    <property type="evidence" value="ECO:0007669"/>
    <property type="project" value="UniProtKB-KW"/>
</dbReference>
<feature type="compositionally biased region" description="Basic and acidic residues" evidence="7">
    <location>
        <begin position="494"/>
        <end position="504"/>
    </location>
</feature>
<keyword evidence="4 6" id="KW-0863">Zinc-finger</keyword>
<dbReference type="EMBL" id="JACMSC010000010">
    <property type="protein sequence ID" value="KAG6505456.1"/>
    <property type="molecule type" value="Genomic_DNA"/>
</dbReference>
<dbReference type="CDD" id="cd16536">
    <property type="entry name" value="RING-HC_RNF10"/>
    <property type="match status" value="1"/>
</dbReference>
<evidence type="ECO:0000256" key="1">
    <source>
        <dbReference type="ARBA" id="ARBA00004496"/>
    </source>
</evidence>
<organism evidence="9 10">
    <name type="scientific">Zingiber officinale</name>
    <name type="common">Ginger</name>
    <name type="synonym">Amomum zingiber</name>
    <dbReference type="NCBI Taxonomy" id="94328"/>
    <lineage>
        <taxon>Eukaryota</taxon>
        <taxon>Viridiplantae</taxon>
        <taxon>Streptophyta</taxon>
        <taxon>Embryophyta</taxon>
        <taxon>Tracheophyta</taxon>
        <taxon>Spermatophyta</taxon>
        <taxon>Magnoliopsida</taxon>
        <taxon>Liliopsida</taxon>
        <taxon>Zingiberales</taxon>
        <taxon>Zingiberaceae</taxon>
        <taxon>Zingiber</taxon>
    </lineage>
</organism>
<feature type="region of interest" description="Disordered" evidence="7">
    <location>
        <begin position="737"/>
        <end position="768"/>
    </location>
</feature>
<evidence type="ECO:0000313" key="10">
    <source>
        <dbReference type="Proteomes" id="UP000734854"/>
    </source>
</evidence>
<evidence type="ECO:0000256" key="2">
    <source>
        <dbReference type="ARBA" id="ARBA00022490"/>
    </source>
</evidence>
<feature type="region of interest" description="Disordered" evidence="7">
    <location>
        <begin position="1"/>
        <end position="40"/>
    </location>
</feature>
<sequence length="768" mass="85866">MSINPSDAQRSAASLPLPSYPNASSRHGTRRESPRSLASWSEGLPCGRAADAASGSAAAYAFDNSSPSSAENHGEYPPRLMHWMDRDVDLESRVNRHRVNDFKKSQFGKKRGTNVEHQSTVGEEVPPYCKANQFVHVVENERPFVNVNLVHSSGPSSFQGNGSQSSTRRNNAINANHLLNFYYDPISRPEPRAPPPRRQRKVKPYNKDLFLQANYRFVVLNRESSEVESIDPDKMLNWEDVVCVRYSTPFTVQCPICLETPLCPQITTCGHIYCFPCILRYLLMGEENHKGVCWKKCPLCFMVISIKDLYSVLIENVKNFSVGDHAHFTLLTRSKDSVFPVPKSKQVESTLSSSADDLCDTFSKFIVTSDVGLSVRKGKSDLTFWLHKADSGLVDDLEKLPYVCAALEQLEERMKMWRELHTYNVNTQNRDNLSSLATNLASDKLCTDEPQCVIPSYIPDEDGFSIEIVSKVFPVAAEYEHVDSPKQVPPSHNGSEKLQHDDISSQKNSVSNNEVTERDSYSFYQATDGQLLILHPLNMKCLLHHFGSYDMLPSSINGEILELEAITQSEAMRKRYRYLSHFSLTTTFQLCELDLKHLLPFNSLAPFMDEINKREKQRRRLAKKEKNERGKAEAASHFNLVPSAQMQFAQKDIVFSSDDFEALTTNSIPSSSPPTGERKLFSDVTRLGFAAAHDSPSLRGGEAAAESSGHATKASNVQASGNTTTSSFATILSSAREVESSEQHTNALVKKGKKPNKVLLSTAGGRRY</sequence>
<evidence type="ECO:0000256" key="3">
    <source>
        <dbReference type="ARBA" id="ARBA00022723"/>
    </source>
</evidence>
<keyword evidence="3" id="KW-0479">Metal-binding</keyword>
<dbReference type="Gene3D" id="3.30.40.10">
    <property type="entry name" value="Zinc/RING finger domain, C3HC4 (zinc finger)"/>
    <property type="match status" value="1"/>
</dbReference>
<dbReference type="GO" id="GO:0045944">
    <property type="term" value="P:positive regulation of transcription by RNA polymerase II"/>
    <property type="evidence" value="ECO:0007669"/>
    <property type="project" value="TreeGrafter"/>
</dbReference>
<keyword evidence="5" id="KW-0862">Zinc</keyword>
<dbReference type="Pfam" id="PF00097">
    <property type="entry name" value="zf-C3HC4"/>
    <property type="match status" value="1"/>
</dbReference>
<evidence type="ECO:0000256" key="7">
    <source>
        <dbReference type="SAM" id="MobiDB-lite"/>
    </source>
</evidence>
<evidence type="ECO:0000313" key="9">
    <source>
        <dbReference type="EMBL" id="KAG6505456.1"/>
    </source>
</evidence>
<reference evidence="9 10" key="1">
    <citation type="submission" date="2020-08" db="EMBL/GenBank/DDBJ databases">
        <title>Plant Genome Project.</title>
        <authorList>
            <person name="Zhang R.-G."/>
        </authorList>
    </citation>
    <scope>NUCLEOTIDE SEQUENCE [LARGE SCALE GENOMIC DNA]</scope>
    <source>
        <tissue evidence="9">Rhizome</tissue>
    </source>
</reference>
<dbReference type="InterPro" id="IPR039739">
    <property type="entry name" value="MAG2/RNF10"/>
</dbReference>
<dbReference type="InterPro" id="IPR017907">
    <property type="entry name" value="Znf_RING_CS"/>
</dbReference>
<dbReference type="PANTHER" id="PTHR12983:SF9">
    <property type="entry name" value="E3 UBIQUITIN-PROTEIN LIGASE RNF10"/>
    <property type="match status" value="1"/>
</dbReference>
<dbReference type="SMART" id="SM00184">
    <property type="entry name" value="RING"/>
    <property type="match status" value="1"/>
</dbReference>
<feature type="domain" description="RING-type" evidence="8">
    <location>
        <begin position="254"/>
        <end position="300"/>
    </location>
</feature>
<evidence type="ECO:0000256" key="5">
    <source>
        <dbReference type="ARBA" id="ARBA00022833"/>
    </source>
</evidence>
<accession>A0A8J5GFH7</accession>
<dbReference type="InterPro" id="IPR013083">
    <property type="entry name" value="Znf_RING/FYVE/PHD"/>
</dbReference>